<dbReference type="EMBL" id="CP036426">
    <property type="protein sequence ID" value="QDV32399.1"/>
    <property type="molecule type" value="Genomic_DNA"/>
</dbReference>
<dbReference type="KEGG" id="tpla:ElP_02310"/>
<dbReference type="RefSeq" id="WP_145266464.1">
    <property type="nucleotide sequence ID" value="NZ_CP036426.1"/>
</dbReference>
<dbReference type="Proteomes" id="UP000317835">
    <property type="component" value="Chromosome"/>
</dbReference>
<protein>
    <submittedName>
        <fullName evidence="1">Uncharacterized protein</fullName>
    </submittedName>
</protein>
<accession>A0A518GUY4</accession>
<name>A0A518GUY4_9BACT</name>
<reference evidence="1 2" key="1">
    <citation type="submission" date="2019-02" db="EMBL/GenBank/DDBJ databases">
        <title>Deep-cultivation of Planctomycetes and their phenomic and genomic characterization uncovers novel biology.</title>
        <authorList>
            <person name="Wiegand S."/>
            <person name="Jogler M."/>
            <person name="Boedeker C."/>
            <person name="Pinto D."/>
            <person name="Vollmers J."/>
            <person name="Rivas-Marin E."/>
            <person name="Kohn T."/>
            <person name="Peeters S.H."/>
            <person name="Heuer A."/>
            <person name="Rast P."/>
            <person name="Oberbeckmann S."/>
            <person name="Bunk B."/>
            <person name="Jeske O."/>
            <person name="Meyerdierks A."/>
            <person name="Storesund J.E."/>
            <person name="Kallscheuer N."/>
            <person name="Luecker S."/>
            <person name="Lage O.M."/>
            <person name="Pohl T."/>
            <person name="Merkel B.J."/>
            <person name="Hornburger P."/>
            <person name="Mueller R.-W."/>
            <person name="Bruemmer F."/>
            <person name="Labrenz M."/>
            <person name="Spormann A.M."/>
            <person name="Op den Camp H."/>
            <person name="Overmann J."/>
            <person name="Amann R."/>
            <person name="Jetten M.S.M."/>
            <person name="Mascher T."/>
            <person name="Medema M.H."/>
            <person name="Devos D.P."/>
            <person name="Kaster A.-K."/>
            <person name="Ovreas L."/>
            <person name="Rohde M."/>
            <person name="Galperin M.Y."/>
            <person name="Jogler C."/>
        </authorList>
    </citation>
    <scope>NUCLEOTIDE SEQUENCE [LARGE SCALE GENOMIC DNA]</scope>
    <source>
        <strain evidence="1 2">ElP</strain>
    </source>
</reference>
<organism evidence="1 2">
    <name type="scientific">Tautonia plasticadhaerens</name>
    <dbReference type="NCBI Taxonomy" id="2527974"/>
    <lineage>
        <taxon>Bacteria</taxon>
        <taxon>Pseudomonadati</taxon>
        <taxon>Planctomycetota</taxon>
        <taxon>Planctomycetia</taxon>
        <taxon>Isosphaerales</taxon>
        <taxon>Isosphaeraceae</taxon>
        <taxon>Tautonia</taxon>
    </lineage>
</organism>
<dbReference type="AlphaFoldDB" id="A0A518GUY4"/>
<sequence>MLAAPPYARLGRLVASPDVMATIPRGTLSRAIRSHAYAGAAEDGHFQTRHGWECVVFFLRTDADREETRIWMAGE</sequence>
<keyword evidence="2" id="KW-1185">Reference proteome</keyword>
<evidence type="ECO:0000313" key="1">
    <source>
        <dbReference type="EMBL" id="QDV32399.1"/>
    </source>
</evidence>
<gene>
    <name evidence="1" type="ORF">ElP_02310</name>
</gene>
<evidence type="ECO:0000313" key="2">
    <source>
        <dbReference type="Proteomes" id="UP000317835"/>
    </source>
</evidence>
<proteinExistence type="predicted"/>